<dbReference type="KEGG" id="dsa:Desal_1691"/>
<dbReference type="OrthoDB" id="7220054at2"/>
<reference evidence="2 3" key="1">
    <citation type="submission" date="2009-06" db="EMBL/GenBank/DDBJ databases">
        <title>Complete sequence of Desulfovibrio salexigens DSM 2638.</title>
        <authorList>
            <consortium name="US DOE Joint Genome Institute"/>
            <person name="Lucas S."/>
            <person name="Copeland A."/>
            <person name="Lapidus A."/>
            <person name="Glavina del Rio T."/>
            <person name="Tice H."/>
            <person name="Bruce D."/>
            <person name="Goodwin L."/>
            <person name="Pitluck S."/>
            <person name="Munk A.C."/>
            <person name="Brettin T."/>
            <person name="Detter J.C."/>
            <person name="Han C."/>
            <person name="Tapia R."/>
            <person name="Larimer F."/>
            <person name="Land M."/>
            <person name="Hauser L."/>
            <person name="Kyrpides N."/>
            <person name="Anderson I."/>
            <person name="Wall J.D."/>
            <person name="Arkin A.P."/>
            <person name="Dehal P."/>
            <person name="Chivian D."/>
            <person name="Giles B."/>
            <person name="Hazen T.C."/>
        </authorList>
    </citation>
    <scope>NUCLEOTIDE SEQUENCE [LARGE SCALE GENOMIC DNA]</scope>
    <source>
        <strain evidence="3">ATCC 14822 / DSM 2638 / NCIMB 8403 / VKM B-1763</strain>
    </source>
</reference>
<name>C6BT49_MARSD</name>
<protein>
    <recommendedName>
        <fullName evidence="1">Bacterial shufflon protein N-terminal domain-containing protein</fullName>
    </recommendedName>
</protein>
<organism evidence="2 3">
    <name type="scientific">Maridesulfovibrio salexigens (strain ATCC 14822 / DSM 2638 / NCIMB 8403 / VKM B-1763)</name>
    <name type="common">Desulfovibrio salexigens</name>
    <dbReference type="NCBI Taxonomy" id="526222"/>
    <lineage>
        <taxon>Bacteria</taxon>
        <taxon>Pseudomonadati</taxon>
        <taxon>Thermodesulfobacteriota</taxon>
        <taxon>Desulfovibrionia</taxon>
        <taxon>Desulfovibrionales</taxon>
        <taxon>Desulfovibrionaceae</taxon>
        <taxon>Maridesulfovibrio</taxon>
    </lineage>
</organism>
<gene>
    <name evidence="2" type="ordered locus">Desal_1691</name>
</gene>
<accession>C6BT49</accession>
<evidence type="ECO:0000259" key="1">
    <source>
        <dbReference type="Pfam" id="PF04917"/>
    </source>
</evidence>
<proteinExistence type="predicted"/>
<keyword evidence="3" id="KW-1185">Reference proteome</keyword>
<evidence type="ECO:0000313" key="2">
    <source>
        <dbReference type="EMBL" id="ACS79753.1"/>
    </source>
</evidence>
<dbReference type="InterPro" id="IPR007001">
    <property type="entry name" value="Shufflon_N"/>
</dbReference>
<dbReference type="HOGENOM" id="CLU_737172_0_0_7"/>
<dbReference type="Proteomes" id="UP000002601">
    <property type="component" value="Chromosome"/>
</dbReference>
<dbReference type="STRING" id="526222.Desal_1691"/>
<dbReference type="AlphaFoldDB" id="C6BT49"/>
<dbReference type="eggNOG" id="COG2165">
    <property type="taxonomic scope" value="Bacteria"/>
</dbReference>
<dbReference type="RefSeq" id="WP_015851569.1">
    <property type="nucleotide sequence ID" value="NC_012881.1"/>
</dbReference>
<dbReference type="EMBL" id="CP001649">
    <property type="protein sequence ID" value="ACS79753.1"/>
    <property type="molecule type" value="Genomic_DNA"/>
</dbReference>
<evidence type="ECO:0000313" key="3">
    <source>
        <dbReference type="Proteomes" id="UP000002601"/>
    </source>
</evidence>
<feature type="domain" description="Bacterial shufflon protein N-terminal" evidence="1">
    <location>
        <begin position="45"/>
        <end position="237"/>
    </location>
</feature>
<dbReference type="Pfam" id="PF04917">
    <property type="entry name" value="Shufflon_N"/>
    <property type="match status" value="1"/>
</dbReference>
<sequence length="375" mass="40308">MKINPKNKQSGMGMVDAIAALLILALMSPMLADMMDRGFQYVNEKNVSSHLATVLDAASDYAKEHYADLISSSATTVTMAQLRSGNFLPSGFQDRNGWGQRYGIYVLEPNADDLQVVVLTYDGRTAANDKRFGSASAPSAAAMVGGAGGYIPTGDLPGQSSTELRGSYGGWTINLAGTNIPVPSPGHIGGRAFLREGDLSQDFLYRVEVPGHPELNEMSTELDMTDHAIENVKEIQFEEHTIADIDATGFCGDPDKEGRVFFDPAVGLYICREGEPQILADTGNSQLFKDATYATDGELIPKPTCPPGVTSVPQIFVAPAVFAEGAESQAFVAVQSWATDEGDNWRVHLRIKDVTDTWVSPPAGYGRVMVLTTCN</sequence>